<dbReference type="GO" id="GO:0016787">
    <property type="term" value="F:hydrolase activity"/>
    <property type="evidence" value="ECO:0007669"/>
    <property type="project" value="UniProtKB-KW"/>
</dbReference>
<name>A0A3R7HGY0_9EURY</name>
<reference evidence="3 4" key="1">
    <citation type="submission" date="2018-09" db="EMBL/GenBank/DDBJ databases">
        <title>Genomic Encyclopedia of Archaeal and Bacterial Type Strains, Phase II (KMG-II): from individual species to whole genera.</title>
        <authorList>
            <person name="Goeker M."/>
        </authorList>
    </citation>
    <scope>NUCLEOTIDE SEQUENCE [LARGE SCALE GENOMIC DNA]</scope>
    <source>
        <strain evidence="3 4">DSM 13151</strain>
    </source>
</reference>
<comment type="caution">
    <text evidence="3">The sequence shown here is derived from an EMBL/GenBank/DDBJ whole genome shotgun (WGS) entry which is preliminary data.</text>
</comment>
<protein>
    <submittedName>
        <fullName evidence="3">Uncharacterized protein (TIGR00369 family)</fullName>
    </submittedName>
</protein>
<dbReference type="CDD" id="cd03443">
    <property type="entry name" value="PaaI_thioesterase"/>
    <property type="match status" value="1"/>
</dbReference>
<evidence type="ECO:0000313" key="4">
    <source>
        <dbReference type="Proteomes" id="UP000283805"/>
    </source>
</evidence>
<dbReference type="Pfam" id="PF03061">
    <property type="entry name" value="4HBT"/>
    <property type="match status" value="1"/>
</dbReference>
<dbReference type="Proteomes" id="UP000283805">
    <property type="component" value="Unassembled WGS sequence"/>
</dbReference>
<dbReference type="InterPro" id="IPR029069">
    <property type="entry name" value="HotDog_dom_sf"/>
</dbReference>
<sequence length="174" mass="18460">MTDTDTDADADADEFSAAMDEFESTGDLEGFVQHFIDEHQEFLSWIGTSVDNVGPGTMTLSVPYDEKLTNTRPHGPDGRRADIHGGIAATLLDTAGGLALRTELEDPFAASIATINLNVNYLRPATGDLAATANVVRAGSSVGVSEILVESTTPDGETREVAIGQGAYRIFRDV</sequence>
<dbReference type="NCBIfam" id="TIGR00369">
    <property type="entry name" value="unchar_dom_1"/>
    <property type="match status" value="1"/>
</dbReference>
<dbReference type="InterPro" id="IPR003736">
    <property type="entry name" value="PAAI_dom"/>
</dbReference>
<dbReference type="SUPFAM" id="SSF54637">
    <property type="entry name" value="Thioesterase/thiol ester dehydrase-isomerase"/>
    <property type="match status" value="1"/>
</dbReference>
<dbReference type="InterPro" id="IPR006683">
    <property type="entry name" value="Thioestr_dom"/>
</dbReference>
<evidence type="ECO:0000259" key="2">
    <source>
        <dbReference type="Pfam" id="PF03061"/>
    </source>
</evidence>
<gene>
    <name evidence="3" type="ORF">ATJ93_2995</name>
</gene>
<keyword evidence="4" id="KW-1185">Reference proteome</keyword>
<feature type="domain" description="Thioesterase" evidence="2">
    <location>
        <begin position="83"/>
        <end position="152"/>
    </location>
</feature>
<evidence type="ECO:0000256" key="1">
    <source>
        <dbReference type="ARBA" id="ARBA00022801"/>
    </source>
</evidence>
<accession>A0A3R7HGY0</accession>
<dbReference type="PANTHER" id="PTHR43240">
    <property type="entry name" value="1,4-DIHYDROXY-2-NAPHTHOYL-COA THIOESTERASE 1"/>
    <property type="match status" value="1"/>
</dbReference>
<keyword evidence="1" id="KW-0378">Hydrolase</keyword>
<proteinExistence type="predicted"/>
<dbReference type="AlphaFoldDB" id="A0A3R7HGY0"/>
<dbReference type="EMBL" id="RAPO01000003">
    <property type="protein sequence ID" value="RKD93371.1"/>
    <property type="molecule type" value="Genomic_DNA"/>
</dbReference>
<organism evidence="3 4">
    <name type="scientific">Halopiger aswanensis</name>
    <dbReference type="NCBI Taxonomy" id="148449"/>
    <lineage>
        <taxon>Archaea</taxon>
        <taxon>Methanobacteriati</taxon>
        <taxon>Methanobacteriota</taxon>
        <taxon>Stenosarchaea group</taxon>
        <taxon>Halobacteria</taxon>
        <taxon>Halobacteriales</taxon>
        <taxon>Natrialbaceae</taxon>
        <taxon>Halopiger</taxon>
    </lineage>
</organism>
<evidence type="ECO:0000313" key="3">
    <source>
        <dbReference type="EMBL" id="RKD93371.1"/>
    </source>
</evidence>
<dbReference type="Gene3D" id="3.10.129.10">
    <property type="entry name" value="Hotdog Thioesterase"/>
    <property type="match status" value="1"/>
</dbReference>
<dbReference type="PANTHER" id="PTHR43240:SF20">
    <property type="entry name" value="MEDIUM_LONG-CHAIN ACYL-COA THIOESTERASE YIGI"/>
    <property type="match status" value="1"/>
</dbReference>